<feature type="transmembrane region" description="Helical" evidence="1">
    <location>
        <begin position="15"/>
        <end position="33"/>
    </location>
</feature>
<accession>A0A6J0BUG9</accession>
<dbReference type="RefSeq" id="XP_046596642.1">
    <property type="nucleotide sequence ID" value="XM_046740686.1"/>
</dbReference>
<keyword evidence="1" id="KW-0812">Transmembrane</keyword>
<dbReference type="SUPFAM" id="SSF50814">
    <property type="entry name" value="Lipocalins"/>
    <property type="match status" value="1"/>
</dbReference>
<dbReference type="OrthoDB" id="6615450at2759"/>
<keyword evidence="1" id="KW-1133">Transmembrane helix</keyword>
<dbReference type="PROSITE" id="PS00213">
    <property type="entry name" value="LIPOCALIN"/>
    <property type="match status" value="1"/>
</dbReference>
<dbReference type="InParanoid" id="A0A6J0BUG9"/>
<evidence type="ECO:0000313" key="3">
    <source>
        <dbReference type="RefSeq" id="XP_015518095.1"/>
    </source>
</evidence>
<proteinExistence type="predicted"/>
<dbReference type="Proteomes" id="UP000829291">
    <property type="component" value="Chromosome 5"/>
</dbReference>
<name>A0A6J0BUG9_NEOLC</name>
<dbReference type="InterPro" id="IPR022272">
    <property type="entry name" value="Lipocalin_CS"/>
</dbReference>
<evidence type="ECO:0000256" key="1">
    <source>
        <dbReference type="SAM" id="Phobius"/>
    </source>
</evidence>
<sequence>MNCQNNKKNDSDRSLPWFLLIVVVGLINGSSGYTDNGKTENSTIIGNDNTGNGTLYCPVLKRQPALDLKQIMGKWYAVEVVKHKIEPPAPDGRKDDAHHVTTTVKTCPVVELWPDDNYNSKGNKSEDKSSGIRIRLLWVEDAGDLEYSFSVPDLGKNPGLWRSEGQQNGTLLTHKYVQFAGSVQVIKATGSRMVLTFCSTPSPAGAEETRQLFSFILSREHRLQESFAIGVQNLLARHGLTVESVKETCVNVPANDYSNADL</sequence>
<evidence type="ECO:0000313" key="2">
    <source>
        <dbReference type="Proteomes" id="UP000829291"/>
    </source>
</evidence>
<dbReference type="InterPro" id="IPR012674">
    <property type="entry name" value="Calycin"/>
</dbReference>
<gene>
    <name evidence="3 4" type="primary">LOC107223041</name>
</gene>
<keyword evidence="2" id="KW-1185">Reference proteome</keyword>
<evidence type="ECO:0000313" key="4">
    <source>
        <dbReference type="RefSeq" id="XP_046596642.1"/>
    </source>
</evidence>
<keyword evidence="1" id="KW-0472">Membrane</keyword>
<dbReference type="RefSeq" id="XP_015518095.1">
    <property type="nucleotide sequence ID" value="XM_015662609.1"/>
</dbReference>
<dbReference type="Gene3D" id="2.40.128.20">
    <property type="match status" value="1"/>
</dbReference>
<protein>
    <submittedName>
        <fullName evidence="3 4">Uncharacterized protein LOC107223041</fullName>
    </submittedName>
</protein>
<organism evidence="2 3">
    <name type="scientific">Neodiprion lecontei</name>
    <name type="common">Redheaded pine sawfly</name>
    <dbReference type="NCBI Taxonomy" id="441921"/>
    <lineage>
        <taxon>Eukaryota</taxon>
        <taxon>Metazoa</taxon>
        <taxon>Ecdysozoa</taxon>
        <taxon>Arthropoda</taxon>
        <taxon>Hexapoda</taxon>
        <taxon>Insecta</taxon>
        <taxon>Pterygota</taxon>
        <taxon>Neoptera</taxon>
        <taxon>Endopterygota</taxon>
        <taxon>Hymenoptera</taxon>
        <taxon>Tenthredinoidea</taxon>
        <taxon>Diprionidae</taxon>
        <taxon>Diprioninae</taxon>
        <taxon>Neodiprion</taxon>
    </lineage>
</organism>
<dbReference type="KEGG" id="nlo:107223041"/>
<dbReference type="AlphaFoldDB" id="A0A6J0BUG9"/>
<reference evidence="3" key="1">
    <citation type="submission" date="2025-04" db="UniProtKB">
        <authorList>
            <consortium name="RefSeq"/>
        </authorList>
    </citation>
    <scope>IDENTIFICATION</scope>
    <source>
        <tissue evidence="4">Thorax and Abdomen</tissue>
        <tissue evidence="3">Whole body</tissue>
    </source>
</reference>
<dbReference type="GeneID" id="107223041"/>